<dbReference type="PANTHER" id="PTHR43718:SF2">
    <property type="entry name" value="LON PROTEASE HOMOLOG, MITOCHONDRIAL"/>
    <property type="match status" value="1"/>
</dbReference>
<evidence type="ECO:0000313" key="2">
    <source>
        <dbReference type="EMBL" id="MEF7616395.1"/>
    </source>
</evidence>
<organism evidence="2 3">
    <name type="scientific">Aquincola agrisoli</name>
    <dbReference type="NCBI Taxonomy" id="3119538"/>
    <lineage>
        <taxon>Bacteria</taxon>
        <taxon>Pseudomonadati</taxon>
        <taxon>Pseudomonadota</taxon>
        <taxon>Betaproteobacteria</taxon>
        <taxon>Burkholderiales</taxon>
        <taxon>Sphaerotilaceae</taxon>
        <taxon>Aquincola</taxon>
    </lineage>
</organism>
<dbReference type="SUPFAM" id="SSF52540">
    <property type="entry name" value="P-loop containing nucleoside triphosphate hydrolases"/>
    <property type="match status" value="1"/>
</dbReference>
<dbReference type="GO" id="GO:0005524">
    <property type="term" value="F:ATP binding"/>
    <property type="evidence" value="ECO:0007669"/>
    <property type="project" value="InterPro"/>
</dbReference>
<dbReference type="SMART" id="SM00382">
    <property type="entry name" value="AAA"/>
    <property type="match status" value="1"/>
</dbReference>
<dbReference type="Proteomes" id="UP001336250">
    <property type="component" value="Unassembled WGS sequence"/>
</dbReference>
<dbReference type="GO" id="GO:0004252">
    <property type="term" value="F:serine-type endopeptidase activity"/>
    <property type="evidence" value="ECO:0007669"/>
    <property type="project" value="InterPro"/>
</dbReference>
<dbReference type="GO" id="GO:0007005">
    <property type="term" value="P:mitochondrion organization"/>
    <property type="evidence" value="ECO:0007669"/>
    <property type="project" value="TreeGrafter"/>
</dbReference>
<dbReference type="RefSeq" id="WP_332291877.1">
    <property type="nucleotide sequence ID" value="NZ_JAZIBG010000044.1"/>
</dbReference>
<dbReference type="InterPro" id="IPR027417">
    <property type="entry name" value="P-loop_NTPase"/>
</dbReference>
<evidence type="ECO:0000259" key="1">
    <source>
        <dbReference type="SMART" id="SM00382"/>
    </source>
</evidence>
<dbReference type="Pfam" id="PF00004">
    <property type="entry name" value="AAA"/>
    <property type="match status" value="1"/>
</dbReference>
<keyword evidence="3" id="KW-1185">Reference proteome</keyword>
<proteinExistence type="predicted"/>
<dbReference type="EMBL" id="JAZIBG010000044">
    <property type="protein sequence ID" value="MEF7616395.1"/>
    <property type="molecule type" value="Genomic_DNA"/>
</dbReference>
<name>A0AAW9QGN0_9BURK</name>
<dbReference type="Gene3D" id="3.40.50.300">
    <property type="entry name" value="P-loop containing nucleotide triphosphate hydrolases"/>
    <property type="match status" value="1"/>
</dbReference>
<reference evidence="2 3" key="1">
    <citation type="submission" date="2024-02" db="EMBL/GenBank/DDBJ databases">
        <title>Genome sequence of Aquincola sp. MAHUQ-54.</title>
        <authorList>
            <person name="Huq M.A."/>
        </authorList>
    </citation>
    <scope>NUCLEOTIDE SEQUENCE [LARGE SCALE GENOMIC DNA]</scope>
    <source>
        <strain evidence="2 3">MAHUQ-54</strain>
    </source>
</reference>
<dbReference type="PANTHER" id="PTHR43718">
    <property type="entry name" value="LON PROTEASE"/>
    <property type="match status" value="1"/>
</dbReference>
<dbReference type="GO" id="GO:0006515">
    <property type="term" value="P:protein quality control for misfolded or incompletely synthesized proteins"/>
    <property type="evidence" value="ECO:0007669"/>
    <property type="project" value="TreeGrafter"/>
</dbReference>
<evidence type="ECO:0000313" key="3">
    <source>
        <dbReference type="Proteomes" id="UP001336250"/>
    </source>
</evidence>
<accession>A0AAW9QGN0</accession>
<dbReference type="GO" id="GO:0051131">
    <property type="term" value="P:chaperone-mediated protein complex assembly"/>
    <property type="evidence" value="ECO:0007669"/>
    <property type="project" value="TreeGrafter"/>
</dbReference>
<comment type="caution">
    <text evidence="2">The sequence shown here is derived from an EMBL/GenBank/DDBJ whole genome shotgun (WGS) entry which is preliminary data.</text>
</comment>
<dbReference type="InterPro" id="IPR027065">
    <property type="entry name" value="Lon_Prtase"/>
</dbReference>
<sequence>MVETTPTSTDLVPIPNGTNIPLAQMRSVYRMDEVERKLAKLPPKEHESLRSTYERMLVKGAERFQVKPSGLPAMEHLYDELPNFHEALDDVRRQLALCHDSRDALEITPMLLLGPPGVGKTHFAREVAQLLGTGMGFVSMSSLTAGWVLSGASSQWKGARPGKVFETLVDGAYANPVMVVDEIDKARGEHAYDPLGALYSLLEHDTAHSFTDEFAEVPIDASQMIWVATANDERAIPEPILNRMNVYEVQAPDRDAARSIALRLYAGIRGGHDWGRRFEPEPPEAVLDRMAELAPREMRRAWMAAFGNARLDGRDRIELRDLPGGHARRPPIGFHH</sequence>
<dbReference type="InterPro" id="IPR003959">
    <property type="entry name" value="ATPase_AAA_core"/>
</dbReference>
<gene>
    <name evidence="2" type="ORF">V4F39_20940</name>
</gene>
<dbReference type="GO" id="GO:0003697">
    <property type="term" value="F:single-stranded DNA binding"/>
    <property type="evidence" value="ECO:0007669"/>
    <property type="project" value="TreeGrafter"/>
</dbReference>
<dbReference type="GO" id="GO:0004176">
    <property type="term" value="F:ATP-dependent peptidase activity"/>
    <property type="evidence" value="ECO:0007669"/>
    <property type="project" value="InterPro"/>
</dbReference>
<dbReference type="AlphaFoldDB" id="A0AAW9QGN0"/>
<dbReference type="InterPro" id="IPR003593">
    <property type="entry name" value="AAA+_ATPase"/>
</dbReference>
<dbReference type="GO" id="GO:0016887">
    <property type="term" value="F:ATP hydrolysis activity"/>
    <property type="evidence" value="ECO:0007669"/>
    <property type="project" value="InterPro"/>
</dbReference>
<protein>
    <submittedName>
        <fullName evidence="2">AAA family ATPase</fullName>
    </submittedName>
</protein>
<feature type="domain" description="AAA+ ATPase" evidence="1">
    <location>
        <begin position="106"/>
        <end position="272"/>
    </location>
</feature>